<accession>A0A1G2CBN7</accession>
<dbReference type="InterPro" id="IPR029062">
    <property type="entry name" value="Class_I_gatase-like"/>
</dbReference>
<dbReference type="EMBL" id="MHKX01000002">
    <property type="protein sequence ID" value="OGY98795.1"/>
    <property type="molecule type" value="Genomic_DNA"/>
</dbReference>
<evidence type="ECO:0000256" key="3">
    <source>
        <dbReference type="ARBA" id="ARBA00022741"/>
    </source>
</evidence>
<dbReference type="Proteomes" id="UP000179059">
    <property type="component" value="Unassembled WGS sequence"/>
</dbReference>
<protein>
    <submittedName>
        <fullName evidence="8">Uncharacterized protein</fullName>
    </submittedName>
</protein>
<evidence type="ECO:0000313" key="8">
    <source>
        <dbReference type="EMBL" id="OGY98795.1"/>
    </source>
</evidence>
<organism evidence="8 9">
    <name type="scientific">Candidatus Liptonbacteria bacterium RIFCSPHIGHO2_01_FULL_57_28</name>
    <dbReference type="NCBI Taxonomy" id="1798647"/>
    <lineage>
        <taxon>Bacteria</taxon>
        <taxon>Candidatus Liptoniibacteriota</taxon>
    </lineage>
</organism>
<dbReference type="InterPro" id="IPR010075">
    <property type="entry name" value="PRibForGlyAmidine_synth_PurQ"/>
</dbReference>
<evidence type="ECO:0000256" key="4">
    <source>
        <dbReference type="ARBA" id="ARBA00022755"/>
    </source>
</evidence>
<dbReference type="STRING" id="1798647.A2855_00740"/>
<evidence type="ECO:0000256" key="7">
    <source>
        <dbReference type="ARBA" id="ARBA00022962"/>
    </source>
</evidence>
<evidence type="ECO:0000256" key="1">
    <source>
        <dbReference type="ARBA" id="ARBA00022490"/>
    </source>
</evidence>
<keyword evidence="7" id="KW-0315">Glutamine amidotransferase</keyword>
<keyword evidence="5" id="KW-0378">Hydrolase</keyword>
<dbReference type="PANTHER" id="PTHR10099:SF1">
    <property type="entry name" value="PHOSPHORIBOSYLFORMYLGLYCINAMIDINE SYNTHASE"/>
    <property type="match status" value="1"/>
</dbReference>
<keyword evidence="4" id="KW-0658">Purine biosynthesis</keyword>
<dbReference type="PANTHER" id="PTHR10099">
    <property type="entry name" value="PHOSPHORIBOSYLFORMYLGLYCINAMIDINE SYNTHASE"/>
    <property type="match status" value="1"/>
</dbReference>
<dbReference type="SUPFAM" id="SSF52317">
    <property type="entry name" value="Class I glutamine amidotransferase-like"/>
    <property type="match status" value="1"/>
</dbReference>
<keyword evidence="1" id="KW-0963">Cytoplasm</keyword>
<keyword evidence="3" id="KW-0547">Nucleotide-binding</keyword>
<comment type="caution">
    <text evidence="8">The sequence shown here is derived from an EMBL/GenBank/DDBJ whole genome shotgun (WGS) entry which is preliminary data.</text>
</comment>
<proteinExistence type="predicted"/>
<dbReference type="Gene3D" id="3.40.50.880">
    <property type="match status" value="1"/>
</dbReference>
<dbReference type="SMART" id="SM01211">
    <property type="entry name" value="GATase_5"/>
    <property type="match status" value="1"/>
</dbReference>
<sequence length="256" mass="28273">MKPRAIVLSGYGLNCEEETKLAFELAGAAADIVHIADLIKDKRRLNKYQILAIPGGFAFGDDTGSGKAYANKLKNNLSQEIGVFLRRDTLTIGICNGFQVLTNLGVLPGALLANDSVRYIDRWVDLKVTGKGPWLQGIKTLSLPIAHGEGKYYADARTMARLKKKNQVGIKYIKGEICGLQNLPANPNGALQNIACVTSEDGRILGMMPHPERGMFFTQLPHWTLLKEQYRREGKPLPKEAAGLQLFRNAVKYFSE</sequence>
<dbReference type="GO" id="GO:0005737">
    <property type="term" value="C:cytoplasm"/>
    <property type="evidence" value="ECO:0007669"/>
    <property type="project" value="TreeGrafter"/>
</dbReference>
<reference evidence="8 9" key="1">
    <citation type="journal article" date="2016" name="Nat. Commun.">
        <title>Thousands of microbial genomes shed light on interconnected biogeochemical processes in an aquifer system.</title>
        <authorList>
            <person name="Anantharaman K."/>
            <person name="Brown C.T."/>
            <person name="Hug L.A."/>
            <person name="Sharon I."/>
            <person name="Castelle C.J."/>
            <person name="Probst A.J."/>
            <person name="Thomas B.C."/>
            <person name="Singh A."/>
            <person name="Wilkins M.J."/>
            <person name="Karaoz U."/>
            <person name="Brodie E.L."/>
            <person name="Williams K.H."/>
            <person name="Hubbard S.S."/>
            <person name="Banfield J.F."/>
        </authorList>
    </citation>
    <scope>NUCLEOTIDE SEQUENCE [LARGE SCALE GENOMIC DNA]</scope>
</reference>
<dbReference type="GO" id="GO:0005524">
    <property type="term" value="F:ATP binding"/>
    <property type="evidence" value="ECO:0007669"/>
    <property type="project" value="UniProtKB-KW"/>
</dbReference>
<name>A0A1G2CBN7_9BACT</name>
<keyword evidence="2" id="KW-0436">Ligase</keyword>
<evidence type="ECO:0000313" key="9">
    <source>
        <dbReference type="Proteomes" id="UP000179059"/>
    </source>
</evidence>
<keyword evidence="6" id="KW-0067">ATP-binding</keyword>
<dbReference type="Pfam" id="PF13507">
    <property type="entry name" value="GATase_5"/>
    <property type="match status" value="1"/>
</dbReference>
<dbReference type="GO" id="GO:0004642">
    <property type="term" value="F:phosphoribosylformylglycinamidine synthase activity"/>
    <property type="evidence" value="ECO:0007669"/>
    <property type="project" value="InterPro"/>
</dbReference>
<dbReference type="PIRSF" id="PIRSF001586">
    <property type="entry name" value="FGAM_synth_I"/>
    <property type="match status" value="1"/>
</dbReference>
<evidence type="ECO:0000256" key="5">
    <source>
        <dbReference type="ARBA" id="ARBA00022801"/>
    </source>
</evidence>
<dbReference type="AlphaFoldDB" id="A0A1G2CBN7"/>
<dbReference type="GO" id="GO:0006189">
    <property type="term" value="P:'de novo' IMP biosynthetic process"/>
    <property type="evidence" value="ECO:0007669"/>
    <property type="project" value="InterPro"/>
</dbReference>
<dbReference type="PROSITE" id="PS51273">
    <property type="entry name" value="GATASE_TYPE_1"/>
    <property type="match status" value="1"/>
</dbReference>
<evidence type="ECO:0000256" key="6">
    <source>
        <dbReference type="ARBA" id="ARBA00022840"/>
    </source>
</evidence>
<gene>
    <name evidence="8" type="ORF">A2855_00740</name>
</gene>
<dbReference type="GO" id="GO:0016787">
    <property type="term" value="F:hydrolase activity"/>
    <property type="evidence" value="ECO:0007669"/>
    <property type="project" value="UniProtKB-KW"/>
</dbReference>
<evidence type="ECO:0000256" key="2">
    <source>
        <dbReference type="ARBA" id="ARBA00022598"/>
    </source>
</evidence>